<sequence>MTLKQLLSSLSFILLPCVSIAQGQEGKFTVNGYLETYYIYDFEKPDNHIRSPLFYAYNRHNEVTLNLGYLRGAYESSKVRGELALMTGTYANANLAAEEGVLKNLYLANAGVRLSQKYDFWIDAGVFNSHIGFESAEGGDCLTMTRSLMAENSPYYESGVKLSYTSPNEKWFLSALVLNGWQRIGRVDGNNTPAGGHQITFSPSKNISINSSSFVGSDTPDEDRRMRYFHDLYGIFQFSEKMTLIVGFDVGAQQEQKGSSKYDLWYAPIIVGSYQMNKQFRLTGRVEYYDDQDLVIIPQSIGAAEVQTLGYSLNLDYSPYPNVLWRLEGRGLYDHNDPFIKNGTASSYNFFVGTSLGVSFGKVL</sequence>
<evidence type="ECO:0000256" key="1">
    <source>
        <dbReference type="SAM" id="SignalP"/>
    </source>
</evidence>
<name>A0ABP9D2E4_9BACT</name>
<keyword evidence="1" id="KW-0732">Signal</keyword>
<dbReference type="Proteomes" id="UP001500298">
    <property type="component" value="Unassembled WGS sequence"/>
</dbReference>
<accession>A0ABP9D2E4</accession>
<protein>
    <submittedName>
        <fullName evidence="2">Porin</fullName>
    </submittedName>
</protein>
<dbReference type="InterPro" id="IPR011486">
    <property type="entry name" value="BBP2"/>
</dbReference>
<reference evidence="3" key="1">
    <citation type="journal article" date="2019" name="Int. J. Syst. Evol. Microbiol.">
        <title>The Global Catalogue of Microorganisms (GCM) 10K type strain sequencing project: providing services to taxonomists for standard genome sequencing and annotation.</title>
        <authorList>
            <consortium name="The Broad Institute Genomics Platform"/>
            <consortium name="The Broad Institute Genome Sequencing Center for Infectious Disease"/>
            <person name="Wu L."/>
            <person name="Ma J."/>
        </authorList>
    </citation>
    <scope>NUCLEOTIDE SEQUENCE [LARGE SCALE GENOMIC DNA]</scope>
    <source>
        <strain evidence="3">JCM 18326</strain>
    </source>
</reference>
<keyword evidence="3" id="KW-1185">Reference proteome</keyword>
<evidence type="ECO:0000313" key="2">
    <source>
        <dbReference type="EMBL" id="GAA4824877.1"/>
    </source>
</evidence>
<feature type="signal peptide" evidence="1">
    <location>
        <begin position="1"/>
        <end position="23"/>
    </location>
</feature>
<dbReference type="RefSeq" id="WP_345369189.1">
    <property type="nucleotide sequence ID" value="NZ_BAABJX010000014.1"/>
</dbReference>
<dbReference type="EMBL" id="BAABJX010000014">
    <property type="protein sequence ID" value="GAA4824877.1"/>
    <property type="molecule type" value="Genomic_DNA"/>
</dbReference>
<evidence type="ECO:0000313" key="3">
    <source>
        <dbReference type="Proteomes" id="UP001500298"/>
    </source>
</evidence>
<gene>
    <name evidence="2" type="ORF">GCM10023331_06710</name>
</gene>
<organism evidence="2 3">
    <name type="scientific">Algivirga pacifica</name>
    <dbReference type="NCBI Taxonomy" id="1162670"/>
    <lineage>
        <taxon>Bacteria</taxon>
        <taxon>Pseudomonadati</taxon>
        <taxon>Bacteroidota</taxon>
        <taxon>Cytophagia</taxon>
        <taxon>Cytophagales</taxon>
        <taxon>Flammeovirgaceae</taxon>
        <taxon>Algivirga</taxon>
    </lineage>
</organism>
<dbReference type="Pfam" id="PF07642">
    <property type="entry name" value="BBP2"/>
    <property type="match status" value="1"/>
</dbReference>
<feature type="chain" id="PRO_5045243979" evidence="1">
    <location>
        <begin position="24"/>
        <end position="364"/>
    </location>
</feature>
<proteinExistence type="predicted"/>
<comment type="caution">
    <text evidence="2">The sequence shown here is derived from an EMBL/GenBank/DDBJ whole genome shotgun (WGS) entry which is preliminary data.</text>
</comment>